<dbReference type="SUPFAM" id="SSF55797">
    <property type="entry name" value="PR-1-like"/>
    <property type="match status" value="1"/>
</dbReference>
<reference evidence="1" key="1">
    <citation type="journal article" date="2012" name="Science">
        <title>Fermentation, hydrogen, and sulfur metabolism in multiple uncultivated bacterial phyla.</title>
        <authorList>
            <person name="Wrighton K.C."/>
            <person name="Thomas B.C."/>
            <person name="Sharon I."/>
            <person name="Miller C.S."/>
            <person name="Castelle C.J."/>
            <person name="VerBerkmoes N.C."/>
            <person name="Wilkins M.J."/>
            <person name="Hettich R.L."/>
            <person name="Lipton M.S."/>
            <person name="Williams K.H."/>
            <person name="Long P.E."/>
            <person name="Banfield J.F."/>
        </authorList>
    </citation>
    <scope>NUCLEOTIDE SEQUENCE [LARGE SCALE GENOMIC DNA]</scope>
</reference>
<dbReference type="EMBL" id="AMFJ01000761">
    <property type="protein sequence ID" value="EKE26549.1"/>
    <property type="molecule type" value="Genomic_DNA"/>
</dbReference>
<dbReference type="InterPro" id="IPR035940">
    <property type="entry name" value="CAP_sf"/>
</dbReference>
<gene>
    <name evidence="1" type="ORF">ACD_4C00245G0003</name>
</gene>
<evidence type="ECO:0000313" key="1">
    <source>
        <dbReference type="EMBL" id="EKE26549.1"/>
    </source>
</evidence>
<organism evidence="1">
    <name type="scientific">uncultured bacterium</name>
    <name type="common">gcode 4</name>
    <dbReference type="NCBI Taxonomy" id="1234023"/>
    <lineage>
        <taxon>Bacteria</taxon>
        <taxon>environmental samples</taxon>
    </lineage>
</organism>
<comment type="caution">
    <text evidence="1">The sequence shown here is derived from an EMBL/GenBank/DDBJ whole genome shotgun (WGS) entry which is preliminary data.</text>
</comment>
<name>K2G8U7_9BACT</name>
<sequence length="190" mass="23266">MKSLFKILIWITFLTIYIPNLSASNYNIETVRNKWLEWTNSERSNYWIKNLTYNAFLNSTSQNWSDYSKTKWYIDHKRPGQMLYYDYKKILSWFGSKGVNFKKINSATFSESIWWEVYRCNKKDCTQDLISSVRKTFNFYMKEKWKKYSPHYSSIIGKNFNQIWLWISIDDKKWRYYLTVHYATEVLAKK</sequence>
<dbReference type="AlphaFoldDB" id="K2G8U7"/>
<protein>
    <recommendedName>
        <fullName evidence="2">SCP domain-containing protein</fullName>
    </recommendedName>
</protein>
<accession>K2G8U7</accession>
<proteinExistence type="predicted"/>
<dbReference type="Gene3D" id="3.40.33.10">
    <property type="entry name" value="CAP"/>
    <property type="match status" value="1"/>
</dbReference>
<evidence type="ECO:0008006" key="2">
    <source>
        <dbReference type="Google" id="ProtNLM"/>
    </source>
</evidence>